<dbReference type="InterPro" id="IPR001623">
    <property type="entry name" value="DnaJ_domain"/>
</dbReference>
<dbReference type="PANTHER" id="PTHR36983:SF2">
    <property type="entry name" value="DNAJ HOMOLOG SUBFAMILY C MEMBER 13"/>
    <property type="match status" value="1"/>
</dbReference>
<dbReference type="InterPro" id="IPR016024">
    <property type="entry name" value="ARM-type_fold"/>
</dbReference>
<gene>
    <name evidence="2" type="ORF">DILT_LOCUS6208</name>
</gene>
<evidence type="ECO:0000313" key="2">
    <source>
        <dbReference type="EMBL" id="VDN10377.1"/>
    </source>
</evidence>
<dbReference type="PANTHER" id="PTHR36983">
    <property type="entry name" value="DNAJ HOMOLOG SUBFAMILY C MEMBER 13"/>
    <property type="match status" value="1"/>
</dbReference>
<dbReference type="SUPFAM" id="SSF46565">
    <property type="entry name" value="Chaperone J-domain"/>
    <property type="match status" value="1"/>
</dbReference>
<dbReference type="GO" id="GO:0007032">
    <property type="term" value="P:endosome organization"/>
    <property type="evidence" value="ECO:0007669"/>
    <property type="project" value="InterPro"/>
</dbReference>
<dbReference type="Proteomes" id="UP000281553">
    <property type="component" value="Unassembled WGS sequence"/>
</dbReference>
<dbReference type="EMBL" id="UYRU01049022">
    <property type="protein sequence ID" value="VDN10377.1"/>
    <property type="molecule type" value="Genomic_DNA"/>
</dbReference>
<dbReference type="InterPro" id="IPR044978">
    <property type="entry name" value="GRV2/DNAJC13"/>
</dbReference>
<dbReference type="GO" id="GO:0010008">
    <property type="term" value="C:endosome membrane"/>
    <property type="evidence" value="ECO:0007669"/>
    <property type="project" value="TreeGrafter"/>
</dbReference>
<reference evidence="2 3" key="1">
    <citation type="submission" date="2018-11" db="EMBL/GenBank/DDBJ databases">
        <authorList>
            <consortium name="Pathogen Informatics"/>
        </authorList>
    </citation>
    <scope>NUCLEOTIDE SEQUENCE [LARGE SCALE GENOMIC DNA]</scope>
</reference>
<dbReference type="Gene3D" id="1.10.287.110">
    <property type="entry name" value="DnaJ domain"/>
    <property type="match status" value="1"/>
</dbReference>
<dbReference type="InterPro" id="IPR036869">
    <property type="entry name" value="J_dom_sf"/>
</dbReference>
<dbReference type="AlphaFoldDB" id="A0A3P7LET2"/>
<evidence type="ECO:0000259" key="1">
    <source>
        <dbReference type="PROSITE" id="PS50076"/>
    </source>
</evidence>
<dbReference type="GO" id="GO:0006898">
    <property type="term" value="P:receptor-mediated endocytosis"/>
    <property type="evidence" value="ECO:0007669"/>
    <property type="project" value="TreeGrafter"/>
</dbReference>
<keyword evidence="3" id="KW-1185">Reference proteome</keyword>
<dbReference type="PROSITE" id="PS50076">
    <property type="entry name" value="DNAJ_2"/>
    <property type="match status" value="1"/>
</dbReference>
<name>A0A3P7LET2_DIBLA</name>
<protein>
    <recommendedName>
        <fullName evidence="1">J domain-containing protein</fullName>
    </recommendedName>
</protein>
<accession>A0A3P7LET2</accession>
<dbReference type="CDD" id="cd06257">
    <property type="entry name" value="DnaJ"/>
    <property type="match status" value="1"/>
</dbReference>
<sequence length="558" mass="62708">MIQKLGYSSGALLDHTAMSIRCIEILQRLCEGTSSKDASGGIIRPLPHPRRAISHPTVLPHIVQLLLTFDPPVVERVASLLLHVIDQNPCLPRIYLTGVFYFILMRHMIQRLAAHLADFSPRLKSNTRAIYQYIGIPTINYPQLEGELFCNNYYLRHFCDVRRFPNWPVKDPIAFLRDVLGAWRAETDKKPCKLSYHDALRELELDPANIKEETEEAVIRRAYYQLSMKYHPDKNPNGQVLLLVPHKYAGYPMLISTIRLESENADLFGGKKQGGVSEAFARCSSLLSRDDSMNNELVVNVCCHVTAFFTVSTKFPASRECIHEIPQLVRDIVRLLYFKNLPRLCSQAAACTAAFCDDYWLCVNVYENGGLFLLLNHVLAYDFTLDESGVEADESTNSQLMLNQLSLLCLWALSRLARQHEASSTGPLSSAEGGTVELALNRLVTPHITRKLLTLADFSQPVPTATLGPLLSEGGFLDPSAESGQALRRLAKLLTTNSATPCLIWDNQCRAELTGLVDEQVAKVVKTVCLLTSYFSPHRTHKVVLVRAHRNLFARFFN</sequence>
<dbReference type="GO" id="GO:2000641">
    <property type="term" value="P:regulation of early endosome to late endosome transport"/>
    <property type="evidence" value="ECO:0007669"/>
    <property type="project" value="InterPro"/>
</dbReference>
<proteinExistence type="predicted"/>
<evidence type="ECO:0000313" key="3">
    <source>
        <dbReference type="Proteomes" id="UP000281553"/>
    </source>
</evidence>
<organism evidence="2 3">
    <name type="scientific">Dibothriocephalus latus</name>
    <name type="common">Fish tapeworm</name>
    <name type="synonym">Diphyllobothrium latum</name>
    <dbReference type="NCBI Taxonomy" id="60516"/>
    <lineage>
        <taxon>Eukaryota</taxon>
        <taxon>Metazoa</taxon>
        <taxon>Spiralia</taxon>
        <taxon>Lophotrochozoa</taxon>
        <taxon>Platyhelminthes</taxon>
        <taxon>Cestoda</taxon>
        <taxon>Eucestoda</taxon>
        <taxon>Diphyllobothriidea</taxon>
        <taxon>Diphyllobothriidae</taxon>
        <taxon>Dibothriocephalus</taxon>
    </lineage>
</organism>
<dbReference type="OrthoDB" id="69656at2759"/>
<dbReference type="SUPFAM" id="SSF48371">
    <property type="entry name" value="ARM repeat"/>
    <property type="match status" value="1"/>
</dbReference>
<feature type="domain" description="J" evidence="1">
    <location>
        <begin position="198"/>
        <end position="269"/>
    </location>
</feature>